<dbReference type="Pfam" id="PF01497">
    <property type="entry name" value="Peripla_BP_2"/>
    <property type="match status" value="1"/>
</dbReference>
<proteinExistence type="predicted"/>
<keyword evidence="1" id="KW-0732">Signal</keyword>
<dbReference type="RefSeq" id="WP_243452060.1">
    <property type="nucleotide sequence ID" value="NZ_BLVO01000005.1"/>
</dbReference>
<dbReference type="SUPFAM" id="SSF53807">
    <property type="entry name" value="Helical backbone' metal receptor"/>
    <property type="match status" value="1"/>
</dbReference>
<gene>
    <name evidence="3" type="ORF">DSM101010T_07790</name>
</gene>
<dbReference type="EMBL" id="BLVO01000005">
    <property type="protein sequence ID" value="GFM32414.1"/>
    <property type="molecule type" value="Genomic_DNA"/>
</dbReference>
<feature type="domain" description="Fe/B12 periplasmic-binding" evidence="2">
    <location>
        <begin position="49"/>
        <end position="334"/>
    </location>
</feature>
<dbReference type="PANTHER" id="PTHR30535:SF34">
    <property type="entry name" value="MOLYBDATE-BINDING PROTEIN MOLA"/>
    <property type="match status" value="1"/>
</dbReference>
<dbReference type="Proteomes" id="UP000503840">
    <property type="component" value="Unassembled WGS sequence"/>
</dbReference>
<dbReference type="Gene3D" id="3.40.50.1980">
    <property type="entry name" value="Nitrogenase molybdenum iron protein domain"/>
    <property type="match status" value="2"/>
</dbReference>
<protein>
    <submittedName>
        <fullName evidence="3">Iron ABC transporter substrate-binding protein</fullName>
    </submittedName>
</protein>
<evidence type="ECO:0000256" key="1">
    <source>
        <dbReference type="SAM" id="SignalP"/>
    </source>
</evidence>
<dbReference type="PROSITE" id="PS50983">
    <property type="entry name" value="FE_B12_PBP"/>
    <property type="match status" value="1"/>
</dbReference>
<dbReference type="AlphaFoldDB" id="A0A7J0BH52"/>
<dbReference type="InterPro" id="IPR050902">
    <property type="entry name" value="ABC_Transporter_SBP"/>
</dbReference>
<accession>A0A7J0BH52</accession>
<dbReference type="InterPro" id="IPR002491">
    <property type="entry name" value="ABC_transptr_periplasmic_BD"/>
</dbReference>
<evidence type="ECO:0000259" key="2">
    <source>
        <dbReference type="PROSITE" id="PS50983"/>
    </source>
</evidence>
<evidence type="ECO:0000313" key="4">
    <source>
        <dbReference type="Proteomes" id="UP000503840"/>
    </source>
</evidence>
<name>A0A7J0BH52_9BACT</name>
<organism evidence="3 4">
    <name type="scientific">Desulfovibrio subterraneus</name>
    <dbReference type="NCBI Taxonomy" id="2718620"/>
    <lineage>
        <taxon>Bacteria</taxon>
        <taxon>Pseudomonadati</taxon>
        <taxon>Thermodesulfobacteriota</taxon>
        <taxon>Desulfovibrionia</taxon>
        <taxon>Desulfovibrionales</taxon>
        <taxon>Desulfovibrionaceae</taxon>
        <taxon>Desulfovibrio</taxon>
    </lineage>
</organism>
<evidence type="ECO:0000313" key="3">
    <source>
        <dbReference type="EMBL" id="GFM32414.1"/>
    </source>
</evidence>
<feature type="chain" id="PRO_5029784366" evidence="1">
    <location>
        <begin position="31"/>
        <end position="375"/>
    </location>
</feature>
<dbReference type="PANTHER" id="PTHR30535">
    <property type="entry name" value="VITAMIN B12-BINDING PROTEIN"/>
    <property type="match status" value="1"/>
</dbReference>
<feature type="signal peptide" evidence="1">
    <location>
        <begin position="1"/>
        <end position="30"/>
    </location>
</feature>
<comment type="caution">
    <text evidence="3">The sequence shown here is derived from an EMBL/GenBank/DDBJ whole genome shotgun (WGS) entry which is preliminary data.</text>
</comment>
<keyword evidence="4" id="KW-1185">Reference proteome</keyword>
<reference evidence="3 4" key="1">
    <citation type="submission" date="2020-05" db="EMBL/GenBank/DDBJ databases">
        <title>Draft genome sequence of Desulfovibrio sp. strain HN2T.</title>
        <authorList>
            <person name="Ueno A."/>
            <person name="Tamazawa S."/>
            <person name="Tamamura S."/>
            <person name="Murakami T."/>
            <person name="Kiyama T."/>
            <person name="Inomata H."/>
            <person name="Amano Y."/>
            <person name="Miyakawa K."/>
            <person name="Tamaki H."/>
            <person name="Naganuma T."/>
            <person name="Kaneko K."/>
        </authorList>
    </citation>
    <scope>NUCLEOTIDE SEQUENCE [LARGE SCALE GENOMIC DNA]</scope>
    <source>
        <strain evidence="3 4">HN2</strain>
    </source>
</reference>
<sequence length="375" mass="41202">MTLRENLLRKSMLSTLMTLSLLLAASVCGAKTPVTDALGNPVTVTNAQHVICSGSGCLRLLVYLQAQDRIVAVDDIETRRRSFDARPYALANPQFKTMPIFGEFRGHDNSELILGLQPQPQIIFKTNPAAGYDAGELQQKTGITVVPLDYGNLTDKRQTLYSSLRVMGEVLGKQQRAEEVIAFFEDQIAQLAKRCESINTADAPSVFLGGVAFKGPHGFQSTEPAYPPFMFVKTRNLALESGKVASTTTQNANISKEMIVVWNPDYLFLDLATLQLGEETSGLHELQTDPAYATLHAVKRDAAYGVLPYNWYTQNFGSILANAWYTGTLLYPDAFADIDPAVQADRIYTFLVGKPVFAEMNAMFGGLAFSPLPLR</sequence>